<dbReference type="GO" id="GO:0003676">
    <property type="term" value="F:nucleic acid binding"/>
    <property type="evidence" value="ECO:0007669"/>
    <property type="project" value="InterPro"/>
</dbReference>
<feature type="compositionally biased region" description="Polar residues" evidence="1">
    <location>
        <begin position="517"/>
        <end position="535"/>
    </location>
</feature>
<sequence>MKGIARSFVYWPGIDKEIENVPKSCKDCAENANDPPKFRDHHWQYPKSPWERIHVDYAGPFLGSMLLIVTDAYSKWIEVKVTPTSTSSATITILDELFATYGVPTMLVSDNGTCFSSKEFKDYLTKIGVRYHKFTAPYHPSTNGQAERSVQTVKNAMKALGANKSSLQKHLNTFLRQYRIAPHSTTGQAPAVLFLGRNLRTQLDLILPQDLTTKMIEKQYMQFNATFRSFDNFQNVYFLSNNNRMPKWLPGVICRRIGDLHYEILYEGKCVKRHIDQIRSRTEPNSAANTSIEYQQSQDASTRWKRTHINSRLSTTHDSQTSQQQDTNSSFQDDFPNTNTSYTTNFSTPLSDFHGFPNSEENNGNGDLIPRDQDVILEDGSMQEDPGYQGRGSYFHHNRSYAREELLCIDLASIAPHSTTGQAPAVLFLGRNLRTQLDLILPQDLTTKMIEKQYMQFNATFRSFDNFQNVYFLSNNNRMPKWLPGVICRRIGDLHYEILYEGKCVKRHIDQIRSRTEPNSAANTSIEYQQSQDASTRWKRTHINSRLSTTHDSQTSQQQDTNSSFQDDFPNTNTSYTTNFSTPLSDFHGFPNSEENNGNGDLIPRDQDVILEDGSMQEDPGYQGRGSYFHHNRSYAREELLCIDLAS</sequence>
<organism evidence="3 4">
    <name type="scientific">Stomoxys calcitrans</name>
    <name type="common">Stable fly</name>
    <name type="synonym">Conops calcitrans</name>
    <dbReference type="NCBI Taxonomy" id="35570"/>
    <lineage>
        <taxon>Eukaryota</taxon>
        <taxon>Metazoa</taxon>
        <taxon>Ecdysozoa</taxon>
        <taxon>Arthropoda</taxon>
        <taxon>Hexapoda</taxon>
        <taxon>Insecta</taxon>
        <taxon>Pterygota</taxon>
        <taxon>Neoptera</taxon>
        <taxon>Endopterygota</taxon>
        <taxon>Diptera</taxon>
        <taxon>Brachycera</taxon>
        <taxon>Muscomorpha</taxon>
        <taxon>Muscoidea</taxon>
        <taxon>Muscidae</taxon>
        <taxon>Stomoxys</taxon>
    </lineage>
</organism>
<keyword evidence="4" id="KW-1185">Reference proteome</keyword>
<dbReference type="PROSITE" id="PS50994">
    <property type="entry name" value="INTEGRASE"/>
    <property type="match status" value="1"/>
</dbReference>
<dbReference type="Pfam" id="PF00665">
    <property type="entry name" value="rve"/>
    <property type="match status" value="1"/>
</dbReference>
<evidence type="ECO:0000259" key="2">
    <source>
        <dbReference type="PROSITE" id="PS50994"/>
    </source>
</evidence>
<evidence type="ECO:0000313" key="4">
    <source>
        <dbReference type="Proteomes" id="UP000095300"/>
    </source>
</evidence>
<dbReference type="InterPro" id="IPR001584">
    <property type="entry name" value="Integrase_cat-core"/>
</dbReference>
<name>A0A1I8P5A3_STOCA</name>
<feature type="compositionally biased region" description="Low complexity" evidence="1">
    <location>
        <begin position="314"/>
        <end position="344"/>
    </location>
</feature>
<dbReference type="InterPro" id="IPR036397">
    <property type="entry name" value="RNaseH_sf"/>
</dbReference>
<dbReference type="Proteomes" id="UP000095300">
    <property type="component" value="Unassembled WGS sequence"/>
</dbReference>
<feature type="domain" description="Integrase catalytic" evidence="2">
    <location>
        <begin position="45"/>
        <end position="198"/>
    </location>
</feature>
<proteinExistence type="predicted"/>
<dbReference type="SUPFAM" id="SSF53098">
    <property type="entry name" value="Ribonuclease H-like"/>
    <property type="match status" value="1"/>
</dbReference>
<dbReference type="EnsemblMetazoa" id="SCAU004940-RA">
    <property type="protein sequence ID" value="SCAU004940-PA"/>
    <property type="gene ID" value="SCAU004940"/>
</dbReference>
<accession>A0A1I8P5A3</accession>
<dbReference type="InterPro" id="IPR050951">
    <property type="entry name" value="Retrovirus_Pol_polyprotein"/>
</dbReference>
<feature type="region of interest" description="Disordered" evidence="1">
    <location>
        <begin position="281"/>
        <end position="344"/>
    </location>
</feature>
<protein>
    <recommendedName>
        <fullName evidence="2">Integrase catalytic domain-containing protein</fullName>
    </recommendedName>
</protein>
<evidence type="ECO:0000256" key="1">
    <source>
        <dbReference type="SAM" id="MobiDB-lite"/>
    </source>
</evidence>
<dbReference type="AlphaFoldDB" id="A0A1I8P5A3"/>
<dbReference type="GO" id="GO:0015074">
    <property type="term" value="P:DNA integration"/>
    <property type="evidence" value="ECO:0007669"/>
    <property type="project" value="InterPro"/>
</dbReference>
<feature type="compositionally biased region" description="Polar residues" evidence="1">
    <location>
        <begin position="283"/>
        <end position="301"/>
    </location>
</feature>
<feature type="compositionally biased region" description="Low complexity" evidence="1">
    <location>
        <begin position="548"/>
        <end position="578"/>
    </location>
</feature>
<evidence type="ECO:0000313" key="3">
    <source>
        <dbReference type="EnsemblMetazoa" id="SCAU004940-PA"/>
    </source>
</evidence>
<dbReference type="PANTHER" id="PTHR37984:SF13">
    <property type="entry name" value="RIBONUCLEASE H"/>
    <property type="match status" value="1"/>
</dbReference>
<dbReference type="InterPro" id="IPR012337">
    <property type="entry name" value="RNaseH-like_sf"/>
</dbReference>
<dbReference type="VEuPathDB" id="VectorBase:SCAU004940"/>
<dbReference type="PANTHER" id="PTHR37984">
    <property type="entry name" value="PROTEIN CBG26694"/>
    <property type="match status" value="1"/>
</dbReference>
<dbReference type="Gene3D" id="3.30.420.10">
    <property type="entry name" value="Ribonuclease H-like superfamily/Ribonuclease H"/>
    <property type="match status" value="1"/>
</dbReference>
<dbReference type="FunFam" id="3.30.420.10:FF:000063">
    <property type="entry name" value="Retrovirus-related Pol polyprotein from transposon 297-like Protein"/>
    <property type="match status" value="1"/>
</dbReference>
<feature type="region of interest" description="Disordered" evidence="1">
    <location>
        <begin position="515"/>
        <end position="578"/>
    </location>
</feature>
<reference evidence="3" key="1">
    <citation type="submission" date="2020-05" db="UniProtKB">
        <authorList>
            <consortium name="EnsemblMetazoa"/>
        </authorList>
    </citation>
    <scope>IDENTIFICATION</scope>
    <source>
        <strain evidence="3">USDA</strain>
    </source>
</reference>
<dbReference type="STRING" id="35570.A0A1I8P5A3"/>